<evidence type="ECO:0000256" key="1">
    <source>
        <dbReference type="SAM" id="MobiDB-lite"/>
    </source>
</evidence>
<dbReference type="PANTHER" id="PTHR12203">
    <property type="entry name" value="KDEL LYS-ASP-GLU-LEU CONTAINING - RELATED"/>
    <property type="match status" value="1"/>
</dbReference>
<proteinExistence type="predicted"/>
<feature type="transmembrane region" description="Helical" evidence="2">
    <location>
        <begin position="331"/>
        <end position="350"/>
    </location>
</feature>
<feature type="domain" description="A to I editase" evidence="3">
    <location>
        <begin position="69"/>
        <end position="260"/>
    </location>
</feature>
<dbReference type="PROSITE" id="PS50141">
    <property type="entry name" value="A_DEAMIN_EDITASE"/>
    <property type="match status" value="1"/>
</dbReference>
<dbReference type="InterPro" id="IPR006598">
    <property type="entry name" value="CAP10"/>
</dbReference>
<sequence>MSSGLPLACPPRSEWYEEPEKKKWGEKVSEAVLSLYRSLPKKGKPQGQETTVVAAFLLSSPTQGLEVVALGTGTKCIGGSLLSPTGDVVNDSHAEIIARRSLLRYFYAEIERLDRIHQTSRDDVGFADASNSAFGLDTSCCGQTKYRMNPGWGLHLYITQPPCGVFSYPTLQPRELAVQADLSAKIGGSVGGAESNGCQNGKSQIKEIDHSSSDYPQISTIVQRKPGRGDTTFSMSCFNKITRWNVVGVQGALLFHILQPRSFHVVGSPILYMVGTSQLLIVFNFSSSKKVDKQTETLRRWWRGEEANCGAAESRTRGGAVGPIPSSTKGVVFFFLVLLVLVAVISRRWMDDSTFSVISSWREQAPRLRSHHPQPRPVTLTCPNHTTTPMHCCGRTITPSPSSSPSAPATSGTEPPPSCPDYFRWIHEDLRPWNSTGITRKMVESARQFAAFRLLVIGGRVYVDQYHRVFQTRDLFTLWGFVQLANRYPGRLPDLDLMFNCEDMPTVMADGYDTSHPPPPLFRYCKDDSTVDIVFPDWSFWGWPEINVKPWEVLREEMKEANERMEWEKRKPYAFWKGNPTVSGHRKDLMRCNSSGGHDWNARVYAQDWVKEIENGFKDSNLAEQCIYRYKILVEGRAWSVSSKYILACDSPALFVTTHFHDFMTRGLMPGRHYWPIREDNQCRSIKFAVDWGNKHQEKVQAMGKEGSSFILEEVKMEFVYQYMLHLLTEYAKLLRYEPTLPENATELCLESVACGEEGRVREFLMAAMVKWTSDSEPCTLPPPYSAGELEQLRSRKADAIKQVEEWEQEAWEEEH</sequence>
<feature type="compositionally biased region" description="Low complexity" evidence="1">
    <location>
        <begin position="398"/>
        <end position="413"/>
    </location>
</feature>
<evidence type="ECO:0000313" key="4">
    <source>
        <dbReference type="EMBL" id="URD99167.1"/>
    </source>
</evidence>
<gene>
    <name evidence="4" type="ORF">MUK42_31877</name>
</gene>
<dbReference type="AlphaFoldDB" id="A0A9E7JYA3"/>
<dbReference type="GO" id="GO:0003723">
    <property type="term" value="F:RNA binding"/>
    <property type="evidence" value="ECO:0007669"/>
    <property type="project" value="InterPro"/>
</dbReference>
<dbReference type="SMART" id="SM00552">
    <property type="entry name" value="ADEAMc"/>
    <property type="match status" value="1"/>
</dbReference>
<keyword evidence="2" id="KW-0472">Membrane</keyword>
<feature type="transmembrane region" description="Helical" evidence="2">
    <location>
        <begin position="263"/>
        <end position="285"/>
    </location>
</feature>
<dbReference type="InterPro" id="IPR051091">
    <property type="entry name" value="O-Glucosyltr/Glycosyltrsf_90"/>
</dbReference>
<evidence type="ECO:0000313" key="5">
    <source>
        <dbReference type="Proteomes" id="UP001055439"/>
    </source>
</evidence>
<dbReference type="InterPro" id="IPR002466">
    <property type="entry name" value="A_deamin"/>
</dbReference>
<dbReference type="EMBL" id="CP097506">
    <property type="protein sequence ID" value="URD99167.1"/>
    <property type="molecule type" value="Genomic_DNA"/>
</dbReference>
<name>A0A9E7JYA3_9LILI</name>
<dbReference type="Pfam" id="PF02137">
    <property type="entry name" value="A_deamin"/>
    <property type="match status" value="1"/>
</dbReference>
<dbReference type="Pfam" id="PF05686">
    <property type="entry name" value="Glyco_transf_90"/>
    <property type="match status" value="1"/>
</dbReference>
<dbReference type="PANTHER" id="PTHR12203:SF105">
    <property type="entry name" value="OS08G0101800 PROTEIN"/>
    <property type="match status" value="1"/>
</dbReference>
<accession>A0A9E7JYA3</accession>
<evidence type="ECO:0000259" key="3">
    <source>
        <dbReference type="PROSITE" id="PS50141"/>
    </source>
</evidence>
<feature type="region of interest" description="Disordered" evidence="1">
    <location>
        <begin position="394"/>
        <end position="416"/>
    </location>
</feature>
<evidence type="ECO:0000256" key="2">
    <source>
        <dbReference type="SAM" id="Phobius"/>
    </source>
</evidence>
<dbReference type="GO" id="GO:0004000">
    <property type="term" value="F:adenosine deaminase activity"/>
    <property type="evidence" value="ECO:0007669"/>
    <property type="project" value="InterPro"/>
</dbReference>
<keyword evidence="5" id="KW-1185">Reference proteome</keyword>
<dbReference type="Proteomes" id="UP001055439">
    <property type="component" value="Chromosome 4"/>
</dbReference>
<organism evidence="4 5">
    <name type="scientific">Musa troglodytarum</name>
    <name type="common">fe'i banana</name>
    <dbReference type="NCBI Taxonomy" id="320322"/>
    <lineage>
        <taxon>Eukaryota</taxon>
        <taxon>Viridiplantae</taxon>
        <taxon>Streptophyta</taxon>
        <taxon>Embryophyta</taxon>
        <taxon>Tracheophyta</taxon>
        <taxon>Spermatophyta</taxon>
        <taxon>Magnoliopsida</taxon>
        <taxon>Liliopsida</taxon>
        <taxon>Zingiberales</taxon>
        <taxon>Musaceae</taxon>
        <taxon>Musa</taxon>
    </lineage>
</organism>
<dbReference type="OrthoDB" id="202415at2759"/>
<keyword evidence="2" id="KW-0812">Transmembrane</keyword>
<reference evidence="4" key="1">
    <citation type="submission" date="2022-05" db="EMBL/GenBank/DDBJ databases">
        <title>The Musa troglodytarum L. genome provides insights into the mechanism of non-climacteric behaviour and enrichment of carotenoids.</title>
        <authorList>
            <person name="Wang J."/>
        </authorList>
    </citation>
    <scope>NUCLEOTIDE SEQUENCE</scope>
    <source>
        <tissue evidence="4">Leaf</tissue>
    </source>
</reference>
<dbReference type="SMART" id="SM00672">
    <property type="entry name" value="CAP10"/>
    <property type="match status" value="1"/>
</dbReference>
<keyword evidence="2" id="KW-1133">Transmembrane helix</keyword>
<dbReference type="GO" id="GO:0006396">
    <property type="term" value="P:RNA processing"/>
    <property type="evidence" value="ECO:0007669"/>
    <property type="project" value="InterPro"/>
</dbReference>
<protein>
    <submittedName>
        <fullName evidence="4">CAP10</fullName>
    </submittedName>
</protein>